<organism evidence="8 9">
    <name type="scientific">Litorilinea aerophila</name>
    <dbReference type="NCBI Taxonomy" id="1204385"/>
    <lineage>
        <taxon>Bacteria</taxon>
        <taxon>Bacillati</taxon>
        <taxon>Chloroflexota</taxon>
        <taxon>Caldilineae</taxon>
        <taxon>Caldilineales</taxon>
        <taxon>Caldilineaceae</taxon>
        <taxon>Litorilinea</taxon>
    </lineage>
</organism>
<dbReference type="Gene3D" id="3.30.950.10">
    <property type="entry name" value="Methyltransferase, Cobalt-precorrin-4 Transmethylase, Domain 2"/>
    <property type="match status" value="1"/>
</dbReference>
<comment type="caution">
    <text evidence="8">The sequence shown here is derived from an EMBL/GenBank/DDBJ whole genome shotgun (WGS) entry which is preliminary data.</text>
</comment>
<name>A0A540VM24_9CHLR</name>
<evidence type="ECO:0000259" key="7">
    <source>
        <dbReference type="Pfam" id="PF00590"/>
    </source>
</evidence>
<dbReference type="InterPro" id="IPR014777">
    <property type="entry name" value="4pyrrole_Mease_sub1"/>
</dbReference>
<dbReference type="GO" id="GO:0032259">
    <property type="term" value="P:methylation"/>
    <property type="evidence" value="ECO:0007669"/>
    <property type="project" value="UniProtKB-KW"/>
</dbReference>
<dbReference type="EMBL" id="VIGC01000001">
    <property type="protein sequence ID" value="TQE97810.1"/>
    <property type="molecule type" value="Genomic_DNA"/>
</dbReference>
<dbReference type="NCBIfam" id="NF004790">
    <property type="entry name" value="PRK06136.1"/>
    <property type="match status" value="1"/>
</dbReference>
<dbReference type="OrthoDB" id="9815856at2"/>
<evidence type="ECO:0000256" key="1">
    <source>
        <dbReference type="ARBA" id="ARBA00012162"/>
    </source>
</evidence>
<keyword evidence="4" id="KW-0949">S-adenosyl-L-methionine</keyword>
<dbReference type="PANTHER" id="PTHR45790:SF3">
    <property type="entry name" value="S-ADENOSYL-L-METHIONINE-DEPENDENT UROPORPHYRINOGEN III METHYLTRANSFERASE, CHLOROPLASTIC"/>
    <property type="match status" value="1"/>
</dbReference>
<dbReference type="Pfam" id="PF00590">
    <property type="entry name" value="TP_methylase"/>
    <property type="match status" value="1"/>
</dbReference>
<dbReference type="SUPFAM" id="SSF53790">
    <property type="entry name" value="Tetrapyrrole methylase"/>
    <property type="match status" value="1"/>
</dbReference>
<dbReference type="NCBIfam" id="TIGR01469">
    <property type="entry name" value="cobA_cysG_Cterm"/>
    <property type="match status" value="1"/>
</dbReference>
<dbReference type="InterPro" id="IPR050161">
    <property type="entry name" value="Siro_Cobalamin_biosynth"/>
</dbReference>
<dbReference type="InterPro" id="IPR014776">
    <property type="entry name" value="4pyrrole_Mease_sub2"/>
</dbReference>
<dbReference type="InterPro" id="IPR006366">
    <property type="entry name" value="CobA/CysG_C"/>
</dbReference>
<dbReference type="AlphaFoldDB" id="A0A540VM24"/>
<feature type="domain" description="Tetrapyrrole methylase" evidence="7">
    <location>
        <begin position="16"/>
        <end position="226"/>
    </location>
</feature>
<dbReference type="FunCoup" id="A0A540VM24">
    <property type="interactions" value="360"/>
</dbReference>
<keyword evidence="2 6" id="KW-0489">Methyltransferase</keyword>
<dbReference type="InterPro" id="IPR003043">
    <property type="entry name" value="Uropor_MeTrfase_CS"/>
</dbReference>
<dbReference type="CDD" id="cd11642">
    <property type="entry name" value="SUMT"/>
    <property type="match status" value="1"/>
</dbReference>
<accession>A0A540VM24</accession>
<evidence type="ECO:0000313" key="9">
    <source>
        <dbReference type="Proteomes" id="UP000317371"/>
    </source>
</evidence>
<dbReference type="PROSITE" id="PS00839">
    <property type="entry name" value="SUMT_1"/>
    <property type="match status" value="1"/>
</dbReference>
<evidence type="ECO:0000256" key="5">
    <source>
        <dbReference type="ARBA" id="ARBA00023244"/>
    </source>
</evidence>
<keyword evidence="5" id="KW-0627">Porphyrin biosynthesis</keyword>
<keyword evidence="9" id="KW-1185">Reference proteome</keyword>
<reference evidence="8 9" key="1">
    <citation type="submission" date="2019-06" db="EMBL/GenBank/DDBJ databases">
        <title>Genome sequence of Litorilinea aerophila BAA-2444.</title>
        <authorList>
            <person name="Maclea K.S."/>
            <person name="Maurais E.G."/>
            <person name="Iannazzi L.C."/>
        </authorList>
    </citation>
    <scope>NUCLEOTIDE SEQUENCE [LARGE SCALE GENOMIC DNA]</scope>
    <source>
        <strain evidence="8 9">ATCC BAA-2444</strain>
    </source>
</reference>
<dbReference type="InterPro" id="IPR035996">
    <property type="entry name" value="4pyrrol_Methylase_sf"/>
</dbReference>
<protein>
    <recommendedName>
        <fullName evidence="1">uroporphyrinogen-III C-methyltransferase</fullName>
        <ecNumber evidence="1">2.1.1.107</ecNumber>
    </recommendedName>
</protein>
<sequence length="281" mass="29725">MKTISFAARRYGGKAYIVGAGPGRADLITVRGLRLLQQADVVIYDRLIAQELLDEIRPDAERIFVGKGPDHHTLEQDAINALLVERVRAGYQVVRLKGGDPFVFGRGGEEALALQQAGLPYEVVPGITSAVAVPAYAGIPVTHRGISTSFAVVTGHECRGREQSMTDWEALARIPTLVVLMGVRQIEQIAARLMAAGRGGDTPAAAISWGTTDEQQVVRSTLAQLAGAMAEAGLTSPAVIVIGEVAALHDELAWFRAQGDAAGFLPLADAEARPMLAALGT</sequence>
<dbReference type="Proteomes" id="UP000317371">
    <property type="component" value="Unassembled WGS sequence"/>
</dbReference>
<dbReference type="FunFam" id="3.30.950.10:FF:000001">
    <property type="entry name" value="Siroheme synthase"/>
    <property type="match status" value="1"/>
</dbReference>
<comment type="similarity">
    <text evidence="6">Belongs to the precorrin methyltransferase family.</text>
</comment>
<gene>
    <name evidence="8" type="primary">cobA</name>
    <name evidence="8" type="ORF">FKZ61_00045</name>
</gene>
<dbReference type="PROSITE" id="PS00840">
    <property type="entry name" value="SUMT_2"/>
    <property type="match status" value="1"/>
</dbReference>
<evidence type="ECO:0000256" key="4">
    <source>
        <dbReference type="ARBA" id="ARBA00022691"/>
    </source>
</evidence>
<evidence type="ECO:0000256" key="2">
    <source>
        <dbReference type="ARBA" id="ARBA00022603"/>
    </source>
</evidence>
<dbReference type="FunFam" id="3.40.1010.10:FF:000001">
    <property type="entry name" value="Siroheme synthase"/>
    <property type="match status" value="1"/>
</dbReference>
<dbReference type="Gene3D" id="3.40.1010.10">
    <property type="entry name" value="Cobalt-precorrin-4 Transmethylase, Domain 1"/>
    <property type="match status" value="1"/>
</dbReference>
<dbReference type="InParanoid" id="A0A540VM24"/>
<dbReference type="GO" id="GO:0019354">
    <property type="term" value="P:siroheme biosynthetic process"/>
    <property type="evidence" value="ECO:0007669"/>
    <property type="project" value="InterPro"/>
</dbReference>
<dbReference type="EC" id="2.1.1.107" evidence="1"/>
<keyword evidence="3 6" id="KW-0808">Transferase</keyword>
<dbReference type="PANTHER" id="PTHR45790">
    <property type="entry name" value="SIROHEME SYNTHASE-RELATED"/>
    <property type="match status" value="1"/>
</dbReference>
<dbReference type="InterPro" id="IPR000878">
    <property type="entry name" value="4pyrrol_Mease"/>
</dbReference>
<evidence type="ECO:0000313" key="8">
    <source>
        <dbReference type="EMBL" id="TQE97810.1"/>
    </source>
</evidence>
<evidence type="ECO:0000256" key="3">
    <source>
        <dbReference type="ARBA" id="ARBA00022679"/>
    </source>
</evidence>
<proteinExistence type="inferred from homology"/>
<dbReference type="GO" id="GO:0004851">
    <property type="term" value="F:uroporphyrin-III C-methyltransferase activity"/>
    <property type="evidence" value="ECO:0007669"/>
    <property type="project" value="UniProtKB-EC"/>
</dbReference>
<evidence type="ECO:0000256" key="6">
    <source>
        <dbReference type="RuleBase" id="RU003960"/>
    </source>
</evidence>
<dbReference type="RefSeq" id="WP_141608020.1">
    <property type="nucleotide sequence ID" value="NZ_VIGC02000001.1"/>
</dbReference>